<dbReference type="PANTHER" id="PTHR39198">
    <property type="entry name" value="HYPOTHETICAL MEMBRANE PROTEIN, CONSERVED"/>
    <property type="match status" value="1"/>
</dbReference>
<keyword evidence="1" id="KW-1133">Transmembrane helix</keyword>
<dbReference type="OrthoDB" id="8631677at2"/>
<dbReference type="Pfam" id="PF10633">
    <property type="entry name" value="NPCBM_assoc"/>
    <property type="match status" value="1"/>
</dbReference>
<keyword evidence="2" id="KW-0732">Signal</keyword>
<keyword evidence="1" id="KW-0472">Membrane</keyword>
<dbReference type="Proteomes" id="UP000031246">
    <property type="component" value="Unassembled WGS sequence"/>
</dbReference>
<dbReference type="InterPro" id="IPR018905">
    <property type="entry name" value="A-galactase_NEW3"/>
</dbReference>
<feature type="transmembrane region" description="Helical" evidence="1">
    <location>
        <begin position="258"/>
        <end position="278"/>
    </location>
</feature>
<feature type="signal peptide" evidence="2">
    <location>
        <begin position="1"/>
        <end position="21"/>
    </location>
</feature>
<dbReference type="Gene3D" id="2.60.40.10">
    <property type="entry name" value="Immunoglobulins"/>
    <property type="match status" value="1"/>
</dbReference>
<dbReference type="PANTHER" id="PTHR39198:SF1">
    <property type="entry name" value="ALPHA-GALACTOSIDASE NEW3 DOMAIN-CONTAINING PROTEIN"/>
    <property type="match status" value="1"/>
</dbReference>
<proteinExistence type="predicted"/>
<evidence type="ECO:0000256" key="1">
    <source>
        <dbReference type="SAM" id="Phobius"/>
    </source>
</evidence>
<sequence length="284" mass="30701">MSQKNLLKTNFRQVFSTISLAAALLTGAKANGQKQQPSTASSALNAKLINIESATNEPFRFSLTLHNTTFSRQLYELKAELPVGWQMSSRVDGSTVTSLNLEVGQSREIALEITATSNAKVGKYIIPFKAVSPAQTLSVALEAVVKGNYAAIIATPSGRLSEELTSGSHKDIELEVRNSGTLPLQNLEVTSQLPSGWETSFEPAKIEKLEAGKTRRVKVLLKVPDKTIAGDYAATFNLASNNVSSQAAFRIFIKTSLLSGWIGVLVILVALGCVYALIRKYGRR</sequence>
<protein>
    <submittedName>
        <fullName evidence="4">Membrane protein</fullName>
    </submittedName>
</protein>
<dbReference type="InterPro" id="IPR013783">
    <property type="entry name" value="Ig-like_fold"/>
</dbReference>
<reference evidence="4 5" key="1">
    <citation type="submission" date="2014-10" db="EMBL/GenBank/DDBJ databases">
        <title>Pedobacter Kyungheensis.</title>
        <authorList>
            <person name="Anderson B.M."/>
            <person name="Newman J.D."/>
        </authorList>
    </citation>
    <scope>NUCLEOTIDE SEQUENCE [LARGE SCALE GENOMIC DNA]</scope>
    <source>
        <strain evidence="4 5">KACC 16221</strain>
    </source>
</reference>
<evidence type="ECO:0000256" key="2">
    <source>
        <dbReference type="SAM" id="SignalP"/>
    </source>
</evidence>
<evidence type="ECO:0000259" key="3">
    <source>
        <dbReference type="Pfam" id="PF10633"/>
    </source>
</evidence>
<organism evidence="4 5">
    <name type="scientific">Pedobacter kyungheensis</name>
    <dbReference type="NCBI Taxonomy" id="1069985"/>
    <lineage>
        <taxon>Bacteria</taxon>
        <taxon>Pseudomonadati</taxon>
        <taxon>Bacteroidota</taxon>
        <taxon>Sphingobacteriia</taxon>
        <taxon>Sphingobacteriales</taxon>
        <taxon>Sphingobacteriaceae</taxon>
        <taxon>Pedobacter</taxon>
    </lineage>
</organism>
<evidence type="ECO:0000313" key="5">
    <source>
        <dbReference type="Proteomes" id="UP000031246"/>
    </source>
</evidence>
<dbReference type="EMBL" id="JSYN01000006">
    <property type="protein sequence ID" value="KIA95172.1"/>
    <property type="molecule type" value="Genomic_DNA"/>
</dbReference>
<keyword evidence="1" id="KW-0812">Transmembrane</keyword>
<keyword evidence="5" id="KW-1185">Reference proteome</keyword>
<feature type="chain" id="PRO_5002150125" evidence="2">
    <location>
        <begin position="22"/>
        <end position="284"/>
    </location>
</feature>
<feature type="domain" description="Alpha-galactosidase NEW3" evidence="3">
    <location>
        <begin position="165"/>
        <end position="238"/>
    </location>
</feature>
<name>A0A0C1FQG2_9SPHI</name>
<gene>
    <name evidence="4" type="ORF">OC25_07580</name>
</gene>
<dbReference type="AlphaFoldDB" id="A0A0C1FQG2"/>
<evidence type="ECO:0000313" key="4">
    <source>
        <dbReference type="EMBL" id="KIA95172.1"/>
    </source>
</evidence>
<comment type="caution">
    <text evidence="4">The sequence shown here is derived from an EMBL/GenBank/DDBJ whole genome shotgun (WGS) entry which is preliminary data.</text>
</comment>
<accession>A0A0C1FQG2</accession>